<dbReference type="Gene3D" id="1.10.132.30">
    <property type="match status" value="1"/>
</dbReference>
<comment type="subunit">
    <text evidence="3">Component of the RNA polymerase I (Pol I) complex consisting of at least 13 subunits.</text>
</comment>
<evidence type="ECO:0000256" key="15">
    <source>
        <dbReference type="RuleBase" id="RU004279"/>
    </source>
</evidence>
<dbReference type="GO" id="GO:0046872">
    <property type="term" value="F:metal ion binding"/>
    <property type="evidence" value="ECO:0007669"/>
    <property type="project" value="UniProtKB-KW"/>
</dbReference>
<dbReference type="InterPro" id="IPR044893">
    <property type="entry name" value="RNA_pol_Rpb1_clamp_domain"/>
</dbReference>
<dbReference type="InterPro" id="IPR045867">
    <property type="entry name" value="DNA-dir_RpoC_beta_prime"/>
</dbReference>
<evidence type="ECO:0000256" key="4">
    <source>
        <dbReference type="ARBA" id="ARBA00022478"/>
    </source>
</evidence>
<dbReference type="InterPro" id="IPR007083">
    <property type="entry name" value="RNA_pol_Rpb1_4"/>
</dbReference>
<dbReference type="PANTHER" id="PTHR19376:SF11">
    <property type="entry name" value="DNA-DIRECTED RNA POLYMERASE I SUBUNIT RPA1"/>
    <property type="match status" value="1"/>
</dbReference>
<dbReference type="Gene3D" id="3.30.70.2850">
    <property type="match status" value="1"/>
</dbReference>
<comment type="subcellular location">
    <subcellularLocation>
        <location evidence="1">Nucleus</location>
        <location evidence="1">Nucleolus</location>
    </subcellularLocation>
</comment>
<dbReference type="FunFam" id="2.40.40.20:FF:000019">
    <property type="entry name" value="DNA-directed RNA polymerase II subunit RPB1"/>
    <property type="match status" value="1"/>
</dbReference>
<dbReference type="OrthoDB" id="270392at2759"/>
<dbReference type="SUPFAM" id="SSF64484">
    <property type="entry name" value="beta and beta-prime subunits of DNA dependent RNA-polymerase"/>
    <property type="match status" value="1"/>
</dbReference>
<dbReference type="InterPro" id="IPR038120">
    <property type="entry name" value="Rpb1_funnel_sf"/>
</dbReference>
<dbReference type="GO" id="GO:0006351">
    <property type="term" value="P:DNA-templated transcription"/>
    <property type="evidence" value="ECO:0007669"/>
    <property type="project" value="InterPro"/>
</dbReference>
<feature type="compositionally biased region" description="Acidic residues" evidence="16">
    <location>
        <begin position="1419"/>
        <end position="1429"/>
    </location>
</feature>
<keyword evidence="11 15" id="KW-0804">Transcription</keyword>
<dbReference type="Pfam" id="PF00623">
    <property type="entry name" value="RNA_pol_Rpb1_2"/>
    <property type="match status" value="1"/>
</dbReference>
<evidence type="ECO:0000256" key="12">
    <source>
        <dbReference type="ARBA" id="ARBA00023242"/>
    </source>
</evidence>
<dbReference type="InterPro" id="IPR042102">
    <property type="entry name" value="RNA_pol_Rpb1_3_sf"/>
</dbReference>
<evidence type="ECO:0000256" key="7">
    <source>
        <dbReference type="ARBA" id="ARBA00022695"/>
    </source>
</evidence>
<dbReference type="InterPro" id="IPR007081">
    <property type="entry name" value="RNA_pol_Rpb1_5"/>
</dbReference>
<organism evidence="18 19">
    <name type="scientific">Candidula unifasciata</name>
    <dbReference type="NCBI Taxonomy" id="100452"/>
    <lineage>
        <taxon>Eukaryota</taxon>
        <taxon>Metazoa</taxon>
        <taxon>Spiralia</taxon>
        <taxon>Lophotrochozoa</taxon>
        <taxon>Mollusca</taxon>
        <taxon>Gastropoda</taxon>
        <taxon>Heterobranchia</taxon>
        <taxon>Euthyneura</taxon>
        <taxon>Panpulmonata</taxon>
        <taxon>Eupulmonata</taxon>
        <taxon>Stylommatophora</taxon>
        <taxon>Helicina</taxon>
        <taxon>Helicoidea</taxon>
        <taxon>Geomitridae</taxon>
        <taxon>Candidula</taxon>
    </lineage>
</organism>
<dbReference type="GO" id="GO:0003899">
    <property type="term" value="F:DNA-directed RNA polymerase activity"/>
    <property type="evidence" value="ECO:0007669"/>
    <property type="project" value="UniProtKB-EC"/>
</dbReference>
<dbReference type="Pfam" id="PF05000">
    <property type="entry name" value="RNA_pol_Rpb1_4"/>
    <property type="match status" value="1"/>
</dbReference>
<feature type="compositionally biased region" description="Basic and acidic residues" evidence="16">
    <location>
        <begin position="1403"/>
        <end position="1418"/>
    </location>
</feature>
<dbReference type="Gene3D" id="2.40.40.20">
    <property type="match status" value="1"/>
</dbReference>
<evidence type="ECO:0000256" key="16">
    <source>
        <dbReference type="SAM" id="MobiDB-lite"/>
    </source>
</evidence>
<dbReference type="Gene3D" id="4.10.860.120">
    <property type="entry name" value="RNA polymerase II, clamp domain"/>
    <property type="match status" value="1"/>
</dbReference>
<evidence type="ECO:0000256" key="1">
    <source>
        <dbReference type="ARBA" id="ARBA00004604"/>
    </source>
</evidence>
<comment type="function">
    <text evidence="14">DNA-dependent RNA polymerase catalyzes the transcription of DNA into RNA using the four ribonucleoside triphosphates as substrates. Largest and catalytic core component of RNA polymerase I which synthesizes ribosomal RNA precursors. Forms the polymerase active center together with the second largest subunit. A single stranded DNA template strand of the promoter is positioned within the central active site cleft of Pol I. A bridging helix emanates from RPA1 and crosses the cleft near the catalytic site and is thought to promote translocation of Pol I by acting as a ratchet that moves the RNA-DNA hybrid through the active site by switching from straight to bent conformations at each step of nucleotide addition.</text>
</comment>
<dbReference type="InterPro" id="IPR000722">
    <property type="entry name" value="RNA_pol_asu"/>
</dbReference>
<dbReference type="CDD" id="cd01435">
    <property type="entry name" value="RNAP_I_RPA1_N"/>
    <property type="match status" value="1"/>
</dbReference>
<dbReference type="InterPro" id="IPR007066">
    <property type="entry name" value="RNA_pol_Rpb1_3"/>
</dbReference>
<dbReference type="InterPro" id="IPR006592">
    <property type="entry name" value="RNA_pol_N"/>
</dbReference>
<dbReference type="InterPro" id="IPR015699">
    <property type="entry name" value="DNA-dir_RNA_pol1_lsu_N"/>
</dbReference>
<protein>
    <recommendedName>
        <fullName evidence="15">DNA-directed RNA polymerase subunit</fullName>
        <ecNumber evidence="15">2.7.7.6</ecNumber>
    </recommendedName>
</protein>
<evidence type="ECO:0000256" key="14">
    <source>
        <dbReference type="ARBA" id="ARBA00053996"/>
    </source>
</evidence>
<keyword evidence="5" id="KW-0597">Phosphoprotein</keyword>
<keyword evidence="10" id="KW-0460">Magnesium</keyword>
<evidence type="ECO:0000256" key="13">
    <source>
        <dbReference type="ARBA" id="ARBA00048552"/>
    </source>
</evidence>
<dbReference type="Gene3D" id="3.30.1490.180">
    <property type="entry name" value="RNA polymerase ii"/>
    <property type="match status" value="1"/>
</dbReference>
<dbReference type="Pfam" id="PF04998">
    <property type="entry name" value="RNA_pol_Rpb1_5"/>
    <property type="match status" value="1"/>
</dbReference>
<evidence type="ECO:0000256" key="6">
    <source>
        <dbReference type="ARBA" id="ARBA00022679"/>
    </source>
</evidence>
<dbReference type="Gene3D" id="6.20.50.80">
    <property type="match status" value="1"/>
</dbReference>
<evidence type="ECO:0000256" key="9">
    <source>
        <dbReference type="ARBA" id="ARBA00022833"/>
    </source>
</evidence>
<dbReference type="InterPro" id="IPR007080">
    <property type="entry name" value="RNA_pol_Rpb1_1"/>
</dbReference>
<comment type="caution">
    <text evidence="18">The sequence shown here is derived from an EMBL/GenBank/DDBJ whole genome shotgun (WGS) entry which is preliminary data.</text>
</comment>
<dbReference type="EC" id="2.7.7.6" evidence="15"/>
<comment type="catalytic activity">
    <reaction evidence="13 15">
        <text>RNA(n) + a ribonucleoside 5'-triphosphate = RNA(n+1) + diphosphate</text>
        <dbReference type="Rhea" id="RHEA:21248"/>
        <dbReference type="Rhea" id="RHEA-COMP:14527"/>
        <dbReference type="Rhea" id="RHEA-COMP:17342"/>
        <dbReference type="ChEBI" id="CHEBI:33019"/>
        <dbReference type="ChEBI" id="CHEBI:61557"/>
        <dbReference type="ChEBI" id="CHEBI:140395"/>
        <dbReference type="EC" id="2.7.7.6"/>
    </reaction>
</comment>
<dbReference type="PANTHER" id="PTHR19376">
    <property type="entry name" value="DNA-DIRECTED RNA POLYMERASE"/>
    <property type="match status" value="1"/>
</dbReference>
<evidence type="ECO:0000313" key="18">
    <source>
        <dbReference type="EMBL" id="CAG5114594.1"/>
    </source>
</evidence>
<keyword evidence="7 15" id="KW-0548">Nucleotidyltransferase</keyword>
<keyword evidence="8" id="KW-0479">Metal-binding</keyword>
<keyword evidence="19" id="KW-1185">Reference proteome</keyword>
<keyword evidence="12" id="KW-0539">Nucleus</keyword>
<accession>A0A8S3YDK2</accession>
<evidence type="ECO:0000256" key="5">
    <source>
        <dbReference type="ARBA" id="ARBA00022553"/>
    </source>
</evidence>
<evidence type="ECO:0000256" key="3">
    <source>
        <dbReference type="ARBA" id="ARBA00011251"/>
    </source>
</evidence>
<feature type="domain" description="RNA polymerase N-terminal" evidence="17">
    <location>
        <begin position="328"/>
        <end position="657"/>
    </location>
</feature>
<dbReference type="FunFam" id="1.10.274.100:FF:000012">
    <property type="entry name" value="DNA-directed RNA polymerase subunit"/>
    <property type="match status" value="1"/>
</dbReference>
<dbReference type="Gene3D" id="6.10.250.2940">
    <property type="match status" value="1"/>
</dbReference>
<reference evidence="18" key="1">
    <citation type="submission" date="2021-04" db="EMBL/GenBank/DDBJ databases">
        <authorList>
            <consortium name="Molecular Ecology Group"/>
        </authorList>
    </citation>
    <scope>NUCLEOTIDE SEQUENCE</scope>
</reference>
<keyword evidence="4 15" id="KW-0240">DNA-directed RNA polymerase</keyword>
<feature type="region of interest" description="Disordered" evidence="16">
    <location>
        <begin position="1396"/>
        <end position="1460"/>
    </location>
</feature>
<sequence length="1460" mass="164783">MDSSYLRLQGADFRIYSKAEILQLSVKEIVNPQTFDTLQNAMIGGLHDPALGPSQRFDRCESCGQSDKNCPGHFGHIRLPVLVFNPLLFKTLVQLLKGTCLSCHRVNLSPLHIRLYAYQLELLQKGFLTQAQDLMERFLHSEKPENEALNEMIEFVKETIEGAKRDEKVLSKNVLTETQNTMRSILSLFSSSKPTCRHCQTRNRTLKAEYNRTIVGVLIEERVPRKRLIQVKHTEMDIKDMDAAPEEEVDMEEKVADEAKEAAQDDEEIDGEVQTELAHFLKSKHKRCIMSPNIARDHLRKVWQEDKDFLQKLYPFLASVKECEFPVDIFFLDTVPVPPTRFRPLSMMKGRKFEHSQTANLSAVLRESLILQELIKKVEEPQKGTVKGLTVPDTNESLTAHMHKIMASWLRLQAKVNIVLDSDLDNLSEDKFPGIRQMLEKKEGLLRMHMMGKRVNFAARSVISPDPYIATNEIGIPMVFASKLTYPQGVTPWNIHVLREMVINGPNKYPGASSVINPDGTVVYLNSSDVSQREAIARQLLVNDNNVTGTKVVCRHLINGDYLLLNRQPTLHRPSMQAHKARVLPDIKTLRMNYSNCKAYNADFDGDEMNAHFPQCELSRAEAAVLACTDYNYLVPKDGTPLAGLIQDHVVAGVTLSIRGRFFSRQDYCSLVWNSLSDSRDKISMLPPAILKPYPLWSGKQIISTVLLNLIPKGVAAITLRSKSKIPEKSWTRYQANYQNILPLNMVISDSDGMGESTVIISQGELLQGVLDKAHYGPSSYSLVHCCYELYGGDVAGRLLTCLGRLFTSFLHNTGFSLGSGDILVQRKADRKRKSFIKKSQHVGKAAVMKALGLNEAEANESDLLMELKQAQFEKGGVRMAEIDMCMKGETDKVQDDIARSIMPIRLEKGFPENSLQLMVQSGAKGSPVNCMQISCLLGQIELEGRRPPLMLSGKSLPSFLPYDVSPKAGGFVTGRFLTGIRPQEYFFHCMAGREGLIDTAVKTSRSGYLQRCLVKHLEGIMVNYDLTVRDSDGGIVQFYYGEDGLDPVRCPFLMPSQFPFLTENLLAVLSGNKENPWQTVKQSKDVRHIWKKISKWRAQNSELGKWTNRDSSFLKFCQSEVAPSVSHSEEQTIVKEGKYFGRSSAARKFCEAWESLIDENKEKMKKGMVCPEPVMSKYLPHSQPEVMSEHFRHLLNVYCKKGFSKVVSQMSENLNPEAFKAAVNRKVVKSLAHPGEAVGLICAQSVGEPSTQMTLNTFHFAGRGEMNVTLGIPRLREILMTASTNIKTPSMDIPILPVPQARPQAENLRRHLNRITLDQVLQHVKVKISTKRFNSENYRVFEVKFQFLHRREYADLTNLTPKMILAFIVKRFLLQVDMAVKKENAVMEKTTLLSSGRLKRSANTEKEDSDEPKLADAKDEDVDTEPNDGDAAAVKEQQQQLDTQEYEGEEEERKAVVPE</sequence>
<proteinExistence type="inferred from homology"/>
<evidence type="ECO:0000256" key="2">
    <source>
        <dbReference type="ARBA" id="ARBA00006460"/>
    </source>
</evidence>
<evidence type="ECO:0000256" key="10">
    <source>
        <dbReference type="ARBA" id="ARBA00022842"/>
    </source>
</evidence>
<dbReference type="EMBL" id="CAJHNH020000014">
    <property type="protein sequence ID" value="CAG5114594.1"/>
    <property type="molecule type" value="Genomic_DNA"/>
</dbReference>
<feature type="non-terminal residue" evidence="18">
    <location>
        <position position="1"/>
    </location>
</feature>
<dbReference type="Proteomes" id="UP000678393">
    <property type="component" value="Unassembled WGS sequence"/>
</dbReference>
<keyword evidence="9" id="KW-0862">Zinc</keyword>
<dbReference type="SMART" id="SM00663">
    <property type="entry name" value="RPOLA_N"/>
    <property type="match status" value="1"/>
</dbReference>
<dbReference type="GO" id="GO:0005736">
    <property type="term" value="C:RNA polymerase I complex"/>
    <property type="evidence" value="ECO:0007669"/>
    <property type="project" value="TreeGrafter"/>
</dbReference>
<name>A0A8S3YDK2_9EUPU</name>
<gene>
    <name evidence="18" type="ORF">CUNI_LOCUS152</name>
</gene>
<dbReference type="GO" id="GO:0003677">
    <property type="term" value="F:DNA binding"/>
    <property type="evidence" value="ECO:0007669"/>
    <property type="project" value="InterPro"/>
</dbReference>
<evidence type="ECO:0000256" key="8">
    <source>
        <dbReference type="ARBA" id="ARBA00022723"/>
    </source>
</evidence>
<dbReference type="Gene3D" id="1.10.274.100">
    <property type="entry name" value="RNA polymerase Rpb1, domain 3"/>
    <property type="match status" value="1"/>
</dbReference>
<evidence type="ECO:0000256" key="11">
    <source>
        <dbReference type="ARBA" id="ARBA00023163"/>
    </source>
</evidence>
<evidence type="ECO:0000259" key="17">
    <source>
        <dbReference type="SMART" id="SM00663"/>
    </source>
</evidence>
<dbReference type="Pfam" id="PF04983">
    <property type="entry name" value="RNA_pol_Rpb1_3"/>
    <property type="match status" value="1"/>
</dbReference>
<dbReference type="Pfam" id="PF04997">
    <property type="entry name" value="RNA_pol_Rpb1_1"/>
    <property type="match status" value="1"/>
</dbReference>
<comment type="similarity">
    <text evidence="2 15">Belongs to the RNA polymerase beta' chain family.</text>
</comment>
<keyword evidence="6 15" id="KW-0808">Transferase</keyword>
<evidence type="ECO:0000313" key="19">
    <source>
        <dbReference type="Proteomes" id="UP000678393"/>
    </source>
</evidence>